<dbReference type="PROSITE" id="PS50943">
    <property type="entry name" value="HTH_CROC1"/>
    <property type="match status" value="1"/>
</dbReference>
<geneLocation type="plasmid" evidence="3">
    <name>psal813</name>
</geneLocation>
<organism evidence="2 3">
    <name type="scientific">Streptococcus salivarius</name>
    <dbReference type="NCBI Taxonomy" id="1304"/>
    <lineage>
        <taxon>Bacteria</taxon>
        <taxon>Bacillati</taxon>
        <taxon>Bacillota</taxon>
        <taxon>Bacilli</taxon>
        <taxon>Lactobacillales</taxon>
        <taxon>Streptococcaceae</taxon>
        <taxon>Streptococcus</taxon>
    </lineage>
</organism>
<accession>A0AB37CIP2</accession>
<evidence type="ECO:0000313" key="2">
    <source>
        <dbReference type="EMBL" id="QEM31517.1"/>
    </source>
</evidence>
<dbReference type="InterPro" id="IPR001387">
    <property type="entry name" value="Cro/C1-type_HTH"/>
</dbReference>
<dbReference type="InterPro" id="IPR053163">
    <property type="entry name" value="HTH-type_regulator_Rgg"/>
</dbReference>
<dbReference type="InterPro" id="IPR011990">
    <property type="entry name" value="TPR-like_helical_dom_sf"/>
</dbReference>
<dbReference type="SMART" id="SM00530">
    <property type="entry name" value="HTH_XRE"/>
    <property type="match status" value="1"/>
</dbReference>
<dbReference type="RefSeq" id="WP_145517133.1">
    <property type="nucleotide sequence ID" value="NZ_CP040803.1"/>
</dbReference>
<keyword evidence="2" id="KW-0614">Plasmid</keyword>
<dbReference type="Pfam" id="PF12844">
    <property type="entry name" value="HTH_19"/>
    <property type="match status" value="1"/>
</dbReference>
<sequence length="76" mass="8894">MNGIGYILRRLRKEKGITQRVIYTNLCSRKQLSRIENNTSFPSVYLLYHICQRLEVTIDEVIKLTLEGESNGNQHK</sequence>
<reference evidence="2 3" key="1">
    <citation type="submission" date="2019-06" db="EMBL/GenBank/DDBJ databases">
        <title>Complete genome sequence of Streptococcus salivarius LAB813.</title>
        <authorList>
            <person name="Levesque C.M."/>
            <person name="Gong S.-G."/>
            <person name="Dufour D."/>
            <person name="Barbour A."/>
        </authorList>
    </citation>
    <scope>NUCLEOTIDE SEQUENCE [LARGE SCALE GENOMIC DNA]</scope>
    <source>
        <strain evidence="2 3">LAB813</strain>
        <plasmid evidence="3">psal813</plasmid>
    </source>
</reference>
<protein>
    <submittedName>
        <fullName evidence="2">Helix-turn-helix transcriptional regulator</fullName>
    </submittedName>
</protein>
<dbReference type="InterPro" id="IPR010982">
    <property type="entry name" value="Lambda_DNA-bd_dom_sf"/>
</dbReference>
<dbReference type="EMBL" id="CP040803">
    <property type="protein sequence ID" value="QEM31517.1"/>
    <property type="molecule type" value="Genomic_DNA"/>
</dbReference>
<dbReference type="AlphaFoldDB" id="A0AB37CIP2"/>
<dbReference type="Proteomes" id="UP000322622">
    <property type="component" value="Plasmid pSAL813"/>
</dbReference>
<evidence type="ECO:0000313" key="3">
    <source>
        <dbReference type="Proteomes" id="UP000322622"/>
    </source>
</evidence>
<feature type="domain" description="HTH cro/C1-type" evidence="1">
    <location>
        <begin position="8"/>
        <end position="61"/>
    </location>
</feature>
<name>A0AB37CIP2_STRSL</name>
<evidence type="ECO:0000259" key="1">
    <source>
        <dbReference type="PROSITE" id="PS50943"/>
    </source>
</evidence>
<dbReference type="GO" id="GO:0003677">
    <property type="term" value="F:DNA binding"/>
    <property type="evidence" value="ECO:0007669"/>
    <property type="project" value="InterPro"/>
</dbReference>
<dbReference type="PANTHER" id="PTHR37038">
    <property type="entry name" value="TRANSCRIPTIONAL REGULATOR-RELATED"/>
    <property type="match status" value="1"/>
</dbReference>
<dbReference type="SUPFAM" id="SSF47413">
    <property type="entry name" value="lambda repressor-like DNA-binding domains"/>
    <property type="match status" value="1"/>
</dbReference>
<dbReference type="CDD" id="cd00093">
    <property type="entry name" value="HTH_XRE"/>
    <property type="match status" value="1"/>
</dbReference>
<proteinExistence type="predicted"/>
<gene>
    <name evidence="2" type="ORF">FHI56_00545</name>
</gene>
<dbReference type="Gene3D" id="1.25.40.10">
    <property type="entry name" value="Tetratricopeptide repeat domain"/>
    <property type="match status" value="1"/>
</dbReference>